<name>A0A6P0H2E3_9ACTN</name>
<dbReference type="Gene3D" id="1.20.140.160">
    <property type="match status" value="1"/>
</dbReference>
<reference evidence="3 5" key="2">
    <citation type="submission" date="2020-02" db="EMBL/GenBank/DDBJ databases">
        <title>The WGS of Modestobacter muralis DSM 100205.</title>
        <authorList>
            <person name="Jiang Z."/>
        </authorList>
    </citation>
    <scope>NUCLEOTIDE SEQUENCE [LARGE SCALE GENOMIC DNA]</scope>
    <source>
        <strain evidence="3 5">DSM 100205</strain>
    </source>
</reference>
<feature type="compositionally biased region" description="Low complexity" evidence="1">
    <location>
        <begin position="232"/>
        <end position="242"/>
    </location>
</feature>
<dbReference type="InterPro" id="IPR013325">
    <property type="entry name" value="RNA_pol_sigma_r2"/>
</dbReference>
<dbReference type="SUPFAM" id="SSF88946">
    <property type="entry name" value="Sigma2 domain of RNA polymerase sigma factors"/>
    <property type="match status" value="1"/>
</dbReference>
<reference evidence="2 4" key="1">
    <citation type="submission" date="2020-01" db="EMBL/GenBank/DDBJ databases">
        <title>the WGS Modestobacter muralis CPCC 204518.</title>
        <authorList>
            <person name="Jiang Z."/>
        </authorList>
    </citation>
    <scope>NUCLEOTIDE SEQUENCE [LARGE SCALE GENOMIC DNA]</scope>
    <source>
        <strain evidence="2 4">DSM 100205</strain>
    </source>
</reference>
<gene>
    <name evidence="3" type="ORF">G3R41_02925</name>
    <name evidence="2" type="ORF">GCU67_02925</name>
</gene>
<accession>A0A6P0H2E3</accession>
<protein>
    <recommendedName>
        <fullName evidence="6">DNA-directed RNA polymerase specialized sigma24 family protein</fullName>
    </recommendedName>
</protein>
<evidence type="ECO:0000313" key="5">
    <source>
        <dbReference type="Proteomes" id="UP000471152"/>
    </source>
</evidence>
<evidence type="ECO:0000313" key="4">
    <source>
        <dbReference type="Proteomes" id="UP000468828"/>
    </source>
</evidence>
<organism evidence="3 5">
    <name type="scientific">Modestobacter muralis</name>
    <dbReference type="NCBI Taxonomy" id="1608614"/>
    <lineage>
        <taxon>Bacteria</taxon>
        <taxon>Bacillati</taxon>
        <taxon>Actinomycetota</taxon>
        <taxon>Actinomycetes</taxon>
        <taxon>Geodermatophilales</taxon>
        <taxon>Geodermatophilaceae</taxon>
        <taxon>Modestobacter</taxon>
    </lineage>
</organism>
<dbReference type="GO" id="GO:0003700">
    <property type="term" value="F:DNA-binding transcription factor activity"/>
    <property type="evidence" value="ECO:0007669"/>
    <property type="project" value="InterPro"/>
</dbReference>
<dbReference type="AlphaFoldDB" id="A0A6P0H2E3"/>
<dbReference type="GO" id="GO:0006352">
    <property type="term" value="P:DNA-templated transcription initiation"/>
    <property type="evidence" value="ECO:0007669"/>
    <property type="project" value="InterPro"/>
</dbReference>
<keyword evidence="4" id="KW-1185">Reference proteome</keyword>
<proteinExistence type="predicted"/>
<feature type="region of interest" description="Disordered" evidence="1">
    <location>
        <begin position="423"/>
        <end position="442"/>
    </location>
</feature>
<dbReference type="EMBL" id="JAAGWB010000010">
    <property type="protein sequence ID" value="NEN49898.1"/>
    <property type="molecule type" value="Genomic_DNA"/>
</dbReference>
<dbReference type="EMBL" id="JAAGWH010000010">
    <property type="protein sequence ID" value="NEK93131.1"/>
    <property type="molecule type" value="Genomic_DNA"/>
</dbReference>
<evidence type="ECO:0000256" key="1">
    <source>
        <dbReference type="SAM" id="MobiDB-lite"/>
    </source>
</evidence>
<feature type="region of interest" description="Disordered" evidence="1">
    <location>
        <begin position="223"/>
        <end position="242"/>
    </location>
</feature>
<dbReference type="Proteomes" id="UP000471152">
    <property type="component" value="Unassembled WGS sequence"/>
</dbReference>
<dbReference type="InterPro" id="IPR013324">
    <property type="entry name" value="RNA_pol_sigma_r3/r4-like"/>
</dbReference>
<comment type="caution">
    <text evidence="3">The sequence shown here is derived from an EMBL/GenBank/DDBJ whole genome shotgun (WGS) entry which is preliminary data.</text>
</comment>
<evidence type="ECO:0000313" key="2">
    <source>
        <dbReference type="EMBL" id="NEK93131.1"/>
    </source>
</evidence>
<dbReference type="Proteomes" id="UP000468828">
    <property type="component" value="Unassembled WGS sequence"/>
</dbReference>
<dbReference type="RefSeq" id="WP_163609591.1">
    <property type="nucleotide sequence ID" value="NZ_JAAGWB010000010.1"/>
</dbReference>
<evidence type="ECO:0008006" key="6">
    <source>
        <dbReference type="Google" id="ProtNLM"/>
    </source>
</evidence>
<evidence type="ECO:0000313" key="3">
    <source>
        <dbReference type="EMBL" id="NEN49898.1"/>
    </source>
</evidence>
<dbReference type="SUPFAM" id="SSF88659">
    <property type="entry name" value="Sigma3 and sigma4 domains of RNA polymerase sigma factors"/>
    <property type="match status" value="1"/>
</dbReference>
<sequence>MDTSFEEFVAARRPELLRTALLLTGDRSGAEELVQRALARTRRRWGRVPDPLATARAALVTGSGRRTVRGEQVIESLPDPSVAAAGPEPLARALRDLPPRTRAATVLTALDGLPPAQLAPLLGCPADTAAQEAERGAAQLHPALAPDLYARPRSGADDPDRRLHDELARLAGGPGAWRLDAGQAVVDVRHRQRRGRWQVAAAAALTVLCVGGAGVQLTRPAAEPAPAPVAPASPSSARPAPAAPLGGNPAIPVLLGPARGSLAGDAAFLDAVRSVGWGGQAPPPVADREVVFAGDTPHGRAALVVGETDGDFRGTWLVGPVGAPAAELTPRYSRTLGRTRPATLVLGGPGEATLVVVAGRGDTVAVSDRLMVGPRGTVGRDYLPAGSADGTAVVPARTTQAGSGLSVRVTRDGQVVHRSGVEVPGTRTGELPALQPLRPTAQPPDPVVVGTAFTQLAGPLGVEPADLEPELLWSGPLPLSRRSGSVAVVVAHSPGGALVVGTVAGRPGTVLPCGASTPPGSTDVATLTVVRTCDVALPGLSSEEDGRWLVVSAPSDAASAELLDERGRVLGPLALTGGGAVVPMPAGAVSVRTLDAAGRELRETAVAPVPTEPFGDYGSGVPG</sequence>